<evidence type="ECO:0000313" key="19">
    <source>
        <dbReference type="Proteomes" id="UP000076722"/>
    </source>
</evidence>
<dbReference type="Proteomes" id="UP000076722">
    <property type="component" value="Unassembled WGS sequence"/>
</dbReference>
<evidence type="ECO:0000313" key="18">
    <source>
        <dbReference type="EMBL" id="KZS94071.1"/>
    </source>
</evidence>
<dbReference type="EC" id="1.14.19.18" evidence="5"/>
<dbReference type="Pfam" id="PF00173">
    <property type="entry name" value="Cyt-b5"/>
    <property type="match status" value="1"/>
</dbReference>
<dbReference type="InterPro" id="IPR001199">
    <property type="entry name" value="Cyt_B5-like_heme/steroid-bd"/>
</dbReference>
<accession>A0A164VDY9</accession>
<dbReference type="CDD" id="cd03506">
    <property type="entry name" value="Delta6-FADS-like"/>
    <property type="match status" value="1"/>
</dbReference>
<dbReference type="InterPro" id="IPR005804">
    <property type="entry name" value="FA_desaturase_dom"/>
</dbReference>
<sequence>MNSERIWTRREVADGILQGDTLVILGDSLLRIPDSWLVKHPGGALAILHFVGRDAQNEIAAYHPEEALKRIRSFIVGKVESTELGWEPFIPPVQSGWIRKNGEWYQEARPLRLDGTIEPTPQSQILLVDKDIVGDASSVTPTMESLISSPPSLSRSEQWKQTREYDELHRRIKEQGLYATPFFTGYGPEVLRYTLLGLLAALTYYQRWYICSAIFLGGFWHQLTFTAHDLGHNGVTHSWVIDRLLGVFIADFLGGLSIGWWVDNHNIHHLVTNHPSHDPDIQHIPFFAISPHFLTSLWSSYYKRVMAFDAFSTYLIGAQHMLFYVVMSLARFNLYANSYSFLFKHARDRKDARGGKFVWWLEIACIALFWCWFGLLLKGIPTWRMRALYLLVSHVVPSPLHVQIVLSHFSRSTEDLGPFESFPHRQLRTTTDVKCDPSVEFLHGGLHLQVTHHLFPRLPRHNLKRASVLVKEFAAEHGLEYAEFGFVEGNAEVRGVLRSVAEQVGILMKVAKSEALESVAGNNM</sequence>
<evidence type="ECO:0000256" key="5">
    <source>
        <dbReference type="ARBA" id="ARBA00012019"/>
    </source>
</evidence>
<evidence type="ECO:0000259" key="17">
    <source>
        <dbReference type="PROSITE" id="PS50255"/>
    </source>
</evidence>
<dbReference type="GO" id="GO:0016020">
    <property type="term" value="C:membrane"/>
    <property type="evidence" value="ECO:0007669"/>
    <property type="project" value="UniProtKB-SubCell"/>
</dbReference>
<evidence type="ECO:0000256" key="8">
    <source>
        <dbReference type="ARBA" id="ARBA00022692"/>
    </source>
</evidence>
<keyword evidence="14" id="KW-0443">Lipid metabolism</keyword>
<dbReference type="PROSITE" id="PS50255">
    <property type="entry name" value="CYTOCHROME_B5_2"/>
    <property type="match status" value="1"/>
</dbReference>
<feature type="transmembrane region" description="Helical" evidence="16">
    <location>
        <begin position="314"/>
        <end position="337"/>
    </location>
</feature>
<evidence type="ECO:0000256" key="12">
    <source>
        <dbReference type="ARBA" id="ARBA00023002"/>
    </source>
</evidence>
<evidence type="ECO:0000256" key="10">
    <source>
        <dbReference type="ARBA" id="ARBA00022919"/>
    </source>
</evidence>
<gene>
    <name evidence="18" type="ORF">SISNIDRAFT_410179</name>
</gene>
<evidence type="ECO:0000256" key="6">
    <source>
        <dbReference type="ARBA" id="ARBA00016939"/>
    </source>
</evidence>
<dbReference type="PANTHER" id="PTHR19353">
    <property type="entry name" value="FATTY ACID DESATURASE 2"/>
    <property type="match status" value="1"/>
</dbReference>
<dbReference type="STRING" id="1314777.A0A164VDY9"/>
<evidence type="ECO:0000256" key="15">
    <source>
        <dbReference type="ARBA" id="ARBA00023136"/>
    </source>
</evidence>
<dbReference type="SMART" id="SM01117">
    <property type="entry name" value="Cyt-b5"/>
    <property type="match status" value="1"/>
</dbReference>
<protein>
    <recommendedName>
        <fullName evidence="6">Delta 8-(E)-sphingolipid desaturase</fullName>
        <ecNumber evidence="5">1.14.19.18</ecNumber>
    </recommendedName>
</protein>
<keyword evidence="19" id="KW-1185">Reference proteome</keyword>
<comment type="pathway">
    <text evidence="3">Sphingolipid metabolism.</text>
</comment>
<evidence type="ECO:0000256" key="2">
    <source>
        <dbReference type="ARBA" id="ARBA00004760"/>
    </source>
</evidence>
<keyword evidence="8 16" id="KW-0812">Transmembrane</keyword>
<dbReference type="SUPFAM" id="SSF55856">
    <property type="entry name" value="Cytochrome b5-like heme/steroid binding domain"/>
    <property type="match status" value="1"/>
</dbReference>
<dbReference type="PIRSF" id="PIRSF015921">
    <property type="entry name" value="FA_sphinglp_des"/>
    <property type="match status" value="1"/>
</dbReference>
<evidence type="ECO:0000256" key="16">
    <source>
        <dbReference type="SAM" id="Phobius"/>
    </source>
</evidence>
<dbReference type="GO" id="GO:0006665">
    <property type="term" value="P:sphingolipid metabolic process"/>
    <property type="evidence" value="ECO:0007669"/>
    <property type="project" value="UniProtKB-UniPathway"/>
</dbReference>
<keyword evidence="11 16" id="KW-1133">Transmembrane helix</keyword>
<evidence type="ECO:0000256" key="4">
    <source>
        <dbReference type="ARBA" id="ARBA00009295"/>
    </source>
</evidence>
<evidence type="ECO:0000256" key="14">
    <source>
        <dbReference type="ARBA" id="ARBA00023098"/>
    </source>
</evidence>
<keyword evidence="10" id="KW-0746">Sphingolipid metabolism</keyword>
<evidence type="ECO:0000256" key="7">
    <source>
        <dbReference type="ARBA" id="ARBA00022617"/>
    </source>
</evidence>
<dbReference type="GO" id="GO:0046872">
    <property type="term" value="F:metal ion binding"/>
    <property type="evidence" value="ECO:0007669"/>
    <property type="project" value="UniProtKB-KW"/>
</dbReference>
<dbReference type="PANTHER" id="PTHR19353:SF30">
    <property type="entry name" value="DELTA 8-(E)-SPHINGOLIPID DESATURASE"/>
    <property type="match status" value="1"/>
</dbReference>
<evidence type="ECO:0000256" key="3">
    <source>
        <dbReference type="ARBA" id="ARBA00004991"/>
    </source>
</evidence>
<proteinExistence type="inferred from homology"/>
<feature type="transmembrane region" description="Helical" evidence="16">
    <location>
        <begin position="357"/>
        <end position="377"/>
    </location>
</feature>
<reference evidence="18 19" key="1">
    <citation type="journal article" date="2016" name="Mol. Biol. Evol.">
        <title>Comparative Genomics of Early-Diverging Mushroom-Forming Fungi Provides Insights into the Origins of Lignocellulose Decay Capabilities.</title>
        <authorList>
            <person name="Nagy L.G."/>
            <person name="Riley R."/>
            <person name="Tritt A."/>
            <person name="Adam C."/>
            <person name="Daum C."/>
            <person name="Floudas D."/>
            <person name="Sun H."/>
            <person name="Yadav J.S."/>
            <person name="Pangilinan J."/>
            <person name="Larsson K.H."/>
            <person name="Matsuura K."/>
            <person name="Barry K."/>
            <person name="Labutti K."/>
            <person name="Kuo R."/>
            <person name="Ohm R.A."/>
            <person name="Bhattacharya S.S."/>
            <person name="Shirouzu T."/>
            <person name="Yoshinaga Y."/>
            <person name="Martin F.M."/>
            <person name="Grigoriev I.V."/>
            <person name="Hibbett D.S."/>
        </authorList>
    </citation>
    <scope>NUCLEOTIDE SEQUENCE [LARGE SCALE GENOMIC DNA]</scope>
    <source>
        <strain evidence="18 19">HHB9708</strain>
    </source>
</reference>
<organism evidence="18 19">
    <name type="scientific">Sistotremastrum niveocremeum HHB9708</name>
    <dbReference type="NCBI Taxonomy" id="1314777"/>
    <lineage>
        <taxon>Eukaryota</taxon>
        <taxon>Fungi</taxon>
        <taxon>Dikarya</taxon>
        <taxon>Basidiomycota</taxon>
        <taxon>Agaricomycotina</taxon>
        <taxon>Agaricomycetes</taxon>
        <taxon>Sistotremastrales</taxon>
        <taxon>Sistotremastraceae</taxon>
        <taxon>Sertulicium</taxon>
        <taxon>Sertulicium niveocremeum</taxon>
    </lineage>
</organism>
<dbReference type="UniPathway" id="UPA00222"/>
<evidence type="ECO:0000256" key="11">
    <source>
        <dbReference type="ARBA" id="ARBA00022989"/>
    </source>
</evidence>
<comment type="pathway">
    <text evidence="2">Lipid metabolism; sphingolipid metabolism.</text>
</comment>
<dbReference type="OrthoDB" id="260091at2759"/>
<keyword evidence="9" id="KW-0479">Metal-binding</keyword>
<evidence type="ECO:0000256" key="1">
    <source>
        <dbReference type="ARBA" id="ARBA00004141"/>
    </source>
</evidence>
<dbReference type="AlphaFoldDB" id="A0A164VDY9"/>
<dbReference type="InterPro" id="IPR036400">
    <property type="entry name" value="Cyt_B5-like_heme/steroid_sf"/>
</dbReference>
<evidence type="ECO:0000256" key="13">
    <source>
        <dbReference type="ARBA" id="ARBA00023004"/>
    </source>
</evidence>
<comment type="similarity">
    <text evidence="4">Belongs to the fatty acid desaturase type 1 family.</text>
</comment>
<keyword evidence="13" id="KW-0408">Iron</keyword>
<keyword evidence="12" id="KW-0560">Oxidoreductase</keyword>
<keyword evidence="7" id="KW-0349">Heme</keyword>
<feature type="transmembrane region" description="Helical" evidence="16">
    <location>
        <begin position="244"/>
        <end position="262"/>
    </location>
</feature>
<dbReference type="InterPro" id="IPR012171">
    <property type="entry name" value="Fatty_acid_desaturase"/>
</dbReference>
<evidence type="ECO:0000256" key="9">
    <source>
        <dbReference type="ARBA" id="ARBA00022723"/>
    </source>
</evidence>
<dbReference type="EMBL" id="KV419405">
    <property type="protein sequence ID" value="KZS94071.1"/>
    <property type="molecule type" value="Genomic_DNA"/>
</dbReference>
<feature type="domain" description="Cytochrome b5 heme-binding" evidence="17">
    <location>
        <begin position="4"/>
        <end position="80"/>
    </location>
</feature>
<dbReference type="GO" id="GO:0016717">
    <property type="term" value="F:oxidoreductase activity, acting on paired donors, with oxidation of a pair of donors resulting in the reduction of molecular oxygen to two molecules of water"/>
    <property type="evidence" value="ECO:0007669"/>
    <property type="project" value="TreeGrafter"/>
</dbReference>
<name>A0A164VDY9_9AGAM</name>
<keyword evidence="15 16" id="KW-0472">Membrane</keyword>
<dbReference type="Pfam" id="PF00487">
    <property type="entry name" value="FA_desaturase"/>
    <property type="match status" value="1"/>
</dbReference>
<comment type="subcellular location">
    <subcellularLocation>
        <location evidence="1">Membrane</location>
        <topology evidence="1">Multi-pass membrane protein</topology>
    </subcellularLocation>
</comment>
<dbReference type="Gene3D" id="3.10.120.10">
    <property type="entry name" value="Cytochrome b5-like heme/steroid binding domain"/>
    <property type="match status" value="1"/>
</dbReference>